<dbReference type="Gene3D" id="2.10.109.10">
    <property type="entry name" value="Umud Fragment, subunit A"/>
    <property type="match status" value="1"/>
</dbReference>
<dbReference type="Proteomes" id="UP000005835">
    <property type="component" value="Unassembled WGS sequence"/>
</dbReference>
<dbReference type="SMART" id="SM00530">
    <property type="entry name" value="HTH_XRE"/>
    <property type="match status" value="1"/>
</dbReference>
<comment type="caution">
    <text evidence="2">The sequence shown here is derived from an EMBL/GenBank/DDBJ whole genome shotgun (WGS) entry which is preliminary data.</text>
</comment>
<dbReference type="SUPFAM" id="SSF47413">
    <property type="entry name" value="lambda repressor-like DNA-binding domains"/>
    <property type="match status" value="1"/>
</dbReference>
<dbReference type="Gene3D" id="1.10.260.40">
    <property type="entry name" value="lambda repressor-like DNA-binding domains"/>
    <property type="match status" value="1"/>
</dbReference>
<dbReference type="InterPro" id="IPR015927">
    <property type="entry name" value="Peptidase_S24_S26A/B/C"/>
</dbReference>
<dbReference type="CDD" id="cd06462">
    <property type="entry name" value="Peptidase_S24_S26"/>
    <property type="match status" value="1"/>
</dbReference>
<sequence>MNNKHSEYTMSTNTTFLSTLHELMVENGLSVRKLSKLSGVATATIQRLKSGESTPHPATIAKLAAALAVDPKVLWVASATDARDDDYRAEMAYEKHLQELRGQGNIFHGAHAETLMREIPILALSQTADYFRTPGFSNCEFIALPPEMLYTTNVPTPDFAIVAETAAMAPAVQDGDALYFCKEWPRIKSGQIVLAETENNSAIIGRFKRDISEMFLSFDNNSEFSIPSVKINKVLAVCVGLYRPFF</sequence>
<dbReference type="STRING" id="742823.HMPREF9465_01274"/>
<dbReference type="InterPro" id="IPR001387">
    <property type="entry name" value="Cro/C1-type_HTH"/>
</dbReference>
<dbReference type="Pfam" id="PF01381">
    <property type="entry name" value="HTH_3"/>
    <property type="match status" value="1"/>
</dbReference>
<proteinExistence type="predicted"/>
<dbReference type="Pfam" id="PF00717">
    <property type="entry name" value="Peptidase_S24"/>
    <property type="match status" value="1"/>
</dbReference>
<dbReference type="InterPro" id="IPR036286">
    <property type="entry name" value="LexA/Signal_pep-like_sf"/>
</dbReference>
<dbReference type="GO" id="GO:0003677">
    <property type="term" value="F:DNA binding"/>
    <property type="evidence" value="ECO:0007669"/>
    <property type="project" value="InterPro"/>
</dbReference>
<gene>
    <name evidence="2" type="ORF">HMPREF9465_01274</name>
</gene>
<dbReference type="AlphaFoldDB" id="K1KHI0"/>
<evidence type="ECO:0000313" key="3">
    <source>
        <dbReference type="Proteomes" id="UP000005835"/>
    </source>
</evidence>
<dbReference type="SUPFAM" id="SSF51306">
    <property type="entry name" value="LexA/Signal peptidase"/>
    <property type="match status" value="1"/>
</dbReference>
<evidence type="ECO:0000259" key="1">
    <source>
        <dbReference type="PROSITE" id="PS50943"/>
    </source>
</evidence>
<organism evidence="2 3">
    <name type="scientific">Sutterella wadsworthensis 2_1_59BFAA</name>
    <dbReference type="NCBI Taxonomy" id="742823"/>
    <lineage>
        <taxon>Bacteria</taxon>
        <taxon>Pseudomonadati</taxon>
        <taxon>Pseudomonadota</taxon>
        <taxon>Betaproteobacteria</taxon>
        <taxon>Burkholderiales</taxon>
        <taxon>Sutterellaceae</taxon>
        <taxon>Sutterella</taxon>
    </lineage>
</organism>
<dbReference type="PROSITE" id="PS50943">
    <property type="entry name" value="HTH_CROC1"/>
    <property type="match status" value="1"/>
</dbReference>
<accession>K1KHI0</accession>
<dbReference type="HOGENOM" id="CLU_1128601_0_0_4"/>
<reference evidence="2 3" key="1">
    <citation type="submission" date="2012-05" db="EMBL/GenBank/DDBJ databases">
        <title>The Genome Sequence of Sutterella wadsworthensis 2_1_59BFAA.</title>
        <authorList>
            <consortium name="The Broad Institute Genome Sequencing Platform"/>
            <person name="Earl A."/>
            <person name="Ward D."/>
            <person name="Feldgarden M."/>
            <person name="Gevers D."/>
            <person name="Daigneault M."/>
            <person name="Strauss J."/>
            <person name="Allen-Vercoe E."/>
            <person name="Walker B."/>
            <person name="Young S.K."/>
            <person name="Zeng Q."/>
            <person name="Gargeya S."/>
            <person name="Fitzgerald M."/>
            <person name="Haas B."/>
            <person name="Abouelleil A."/>
            <person name="Alvarado L."/>
            <person name="Arachchi H.M."/>
            <person name="Berlin A.M."/>
            <person name="Chapman S.B."/>
            <person name="Goldberg J."/>
            <person name="Griggs A."/>
            <person name="Gujja S."/>
            <person name="Hansen M."/>
            <person name="Howarth C."/>
            <person name="Imamovic A."/>
            <person name="Larimer J."/>
            <person name="McCowen C."/>
            <person name="Montmayeur A."/>
            <person name="Murphy C."/>
            <person name="Neiman D."/>
            <person name="Pearson M."/>
            <person name="Priest M."/>
            <person name="Roberts A."/>
            <person name="Saif S."/>
            <person name="Shea T."/>
            <person name="Sisk P."/>
            <person name="Sykes S."/>
            <person name="Wortman J."/>
            <person name="Nusbaum C."/>
            <person name="Birren B."/>
        </authorList>
    </citation>
    <scope>NUCLEOTIDE SEQUENCE [LARGE SCALE GENOMIC DNA]</scope>
    <source>
        <strain evidence="2 3">2_1_59BFAA</strain>
    </source>
</reference>
<protein>
    <recommendedName>
        <fullName evidence="1">HTH cro/C1-type domain-containing protein</fullName>
    </recommendedName>
</protein>
<name>K1KHI0_9BURK</name>
<dbReference type="InterPro" id="IPR010982">
    <property type="entry name" value="Lambda_DNA-bd_dom_sf"/>
</dbReference>
<evidence type="ECO:0000313" key="2">
    <source>
        <dbReference type="EMBL" id="EKB31169.1"/>
    </source>
</evidence>
<feature type="domain" description="HTH cro/C1-type" evidence="1">
    <location>
        <begin position="20"/>
        <end position="74"/>
    </location>
</feature>
<keyword evidence="3" id="KW-1185">Reference proteome</keyword>
<dbReference type="OrthoDB" id="4419620at2"/>
<dbReference type="EMBL" id="ADMG01000031">
    <property type="protein sequence ID" value="EKB31169.1"/>
    <property type="molecule type" value="Genomic_DNA"/>
</dbReference>
<dbReference type="CDD" id="cd00093">
    <property type="entry name" value="HTH_XRE"/>
    <property type="match status" value="1"/>
</dbReference>